<dbReference type="GO" id="GO:0005886">
    <property type="term" value="C:plasma membrane"/>
    <property type="evidence" value="ECO:0007669"/>
    <property type="project" value="TreeGrafter"/>
</dbReference>
<reference evidence="3" key="1">
    <citation type="submission" date="2019-08" db="EMBL/GenBank/DDBJ databases">
        <authorList>
            <person name="Kucharzyk K."/>
            <person name="Murdoch R.W."/>
            <person name="Higgins S."/>
            <person name="Loffler F."/>
        </authorList>
    </citation>
    <scope>NUCLEOTIDE SEQUENCE</scope>
</reference>
<comment type="caution">
    <text evidence="3">The sequence shown here is derived from an EMBL/GenBank/DDBJ whole genome shotgun (WGS) entry which is preliminary data.</text>
</comment>
<proteinExistence type="predicted"/>
<feature type="domain" description="Nucleoside transporter/FeoB GTPase Gate" evidence="2">
    <location>
        <begin position="39"/>
        <end position="140"/>
    </location>
</feature>
<sequence>MSAVIPFIILFILTYGHVKGVTVYDAFIEGAKEGMDITLKIFPYIVAMLLAVGMLRASGGLSLIVFIMKPITSALKIPEEILPLIIMKPLSGSGSLGVLADILKRVEPDSLTGIIASTIMSSTETIFYTITVYFGSIGIKNIRHTLWAAIIADIAGIIAAIAICSRMFQ</sequence>
<feature type="transmembrane region" description="Helical" evidence="1">
    <location>
        <begin position="146"/>
        <end position="168"/>
    </location>
</feature>
<gene>
    <name evidence="3" type="primary">spmB_16</name>
    <name evidence="3" type="ORF">SDC9_159722</name>
</gene>
<dbReference type="Pfam" id="PF07670">
    <property type="entry name" value="Gate"/>
    <property type="match status" value="1"/>
</dbReference>
<name>A0A645FIZ2_9ZZZZ</name>
<dbReference type="InterPro" id="IPR011642">
    <property type="entry name" value="Gate_dom"/>
</dbReference>
<keyword evidence="1" id="KW-0812">Transmembrane</keyword>
<feature type="transmembrane region" description="Helical" evidence="1">
    <location>
        <begin position="42"/>
        <end position="68"/>
    </location>
</feature>
<accession>A0A645FIZ2</accession>
<keyword evidence="1" id="KW-1133">Transmembrane helix</keyword>
<evidence type="ECO:0000313" key="3">
    <source>
        <dbReference type="EMBL" id="MPN12404.1"/>
    </source>
</evidence>
<evidence type="ECO:0000256" key="1">
    <source>
        <dbReference type="SAM" id="Phobius"/>
    </source>
</evidence>
<feature type="transmembrane region" description="Helical" evidence="1">
    <location>
        <begin position="111"/>
        <end position="134"/>
    </location>
</feature>
<dbReference type="InterPro" id="IPR052549">
    <property type="entry name" value="SpmB"/>
</dbReference>
<dbReference type="AlphaFoldDB" id="A0A645FIZ2"/>
<protein>
    <submittedName>
        <fullName evidence="3">Spore maturation protein B</fullName>
    </submittedName>
</protein>
<dbReference type="PANTHER" id="PTHR35793">
    <property type="entry name" value="INNER MEMBRANE PROTEIN YJIG"/>
    <property type="match status" value="1"/>
</dbReference>
<dbReference type="PANTHER" id="PTHR35793:SF2">
    <property type="entry name" value="INNER MEMBRANE PROTEIN YJIG"/>
    <property type="match status" value="1"/>
</dbReference>
<dbReference type="EMBL" id="VSSQ01058745">
    <property type="protein sequence ID" value="MPN12404.1"/>
    <property type="molecule type" value="Genomic_DNA"/>
</dbReference>
<organism evidence="3">
    <name type="scientific">bioreactor metagenome</name>
    <dbReference type="NCBI Taxonomy" id="1076179"/>
    <lineage>
        <taxon>unclassified sequences</taxon>
        <taxon>metagenomes</taxon>
        <taxon>ecological metagenomes</taxon>
    </lineage>
</organism>
<evidence type="ECO:0000259" key="2">
    <source>
        <dbReference type="Pfam" id="PF07670"/>
    </source>
</evidence>
<keyword evidence="1" id="KW-0472">Membrane</keyword>